<keyword evidence="4" id="KW-0597">Phosphoprotein</keyword>
<organism evidence="13 14">
    <name type="scientific">Bailinhaonella thermotolerans</name>
    <dbReference type="NCBI Taxonomy" id="1070861"/>
    <lineage>
        <taxon>Bacteria</taxon>
        <taxon>Bacillati</taxon>
        <taxon>Actinomycetota</taxon>
        <taxon>Actinomycetes</taxon>
        <taxon>Streptosporangiales</taxon>
        <taxon>Streptosporangiaceae</taxon>
        <taxon>Bailinhaonella</taxon>
    </lineage>
</organism>
<dbReference type="InterPro" id="IPR003594">
    <property type="entry name" value="HATPase_dom"/>
</dbReference>
<dbReference type="InterPro" id="IPR050428">
    <property type="entry name" value="TCS_sensor_his_kinase"/>
</dbReference>
<dbReference type="PANTHER" id="PTHR45436">
    <property type="entry name" value="SENSOR HISTIDINE KINASE YKOH"/>
    <property type="match status" value="1"/>
</dbReference>
<comment type="subcellular location">
    <subcellularLocation>
        <location evidence="2">Cell membrane</location>
    </subcellularLocation>
</comment>
<name>A0A3A4BI60_9ACTN</name>
<keyword evidence="8" id="KW-1133">Transmembrane helix</keyword>
<dbReference type="PROSITE" id="PS50885">
    <property type="entry name" value="HAMP"/>
    <property type="match status" value="1"/>
</dbReference>
<dbReference type="SUPFAM" id="SSF55874">
    <property type="entry name" value="ATPase domain of HSP90 chaperone/DNA topoisomerase II/histidine kinase"/>
    <property type="match status" value="1"/>
</dbReference>
<keyword evidence="9" id="KW-0902">Two-component regulatory system</keyword>
<evidence type="ECO:0000313" key="13">
    <source>
        <dbReference type="EMBL" id="RJL30932.1"/>
    </source>
</evidence>
<comment type="catalytic activity">
    <reaction evidence="1">
        <text>ATP + protein L-histidine = ADP + protein N-phospho-L-histidine.</text>
        <dbReference type="EC" id="2.7.13.3"/>
    </reaction>
</comment>
<dbReference type="Pfam" id="PF02518">
    <property type="entry name" value="HATPase_c"/>
    <property type="match status" value="1"/>
</dbReference>
<evidence type="ECO:0000256" key="3">
    <source>
        <dbReference type="ARBA" id="ARBA00012438"/>
    </source>
</evidence>
<evidence type="ECO:0000256" key="2">
    <source>
        <dbReference type="ARBA" id="ARBA00004236"/>
    </source>
</evidence>
<evidence type="ECO:0000259" key="11">
    <source>
        <dbReference type="PROSITE" id="PS50109"/>
    </source>
</evidence>
<keyword evidence="7 13" id="KW-0418">Kinase</keyword>
<dbReference type="PANTHER" id="PTHR45436:SF5">
    <property type="entry name" value="SENSOR HISTIDINE KINASE TRCS"/>
    <property type="match status" value="1"/>
</dbReference>
<dbReference type="EC" id="2.7.13.3" evidence="3"/>
<dbReference type="InterPro" id="IPR003661">
    <property type="entry name" value="HisK_dim/P_dom"/>
</dbReference>
<dbReference type="OrthoDB" id="9786919at2"/>
<dbReference type="SUPFAM" id="SSF47384">
    <property type="entry name" value="Homodimeric domain of signal transducing histidine kinase"/>
    <property type="match status" value="1"/>
</dbReference>
<keyword evidence="5" id="KW-0808">Transferase</keyword>
<dbReference type="Gene3D" id="3.30.565.10">
    <property type="entry name" value="Histidine kinase-like ATPase, C-terminal domain"/>
    <property type="match status" value="1"/>
</dbReference>
<evidence type="ECO:0000313" key="14">
    <source>
        <dbReference type="Proteomes" id="UP000265768"/>
    </source>
</evidence>
<dbReference type="PRINTS" id="PR00344">
    <property type="entry name" value="BCTRLSENSOR"/>
</dbReference>
<dbReference type="InterPro" id="IPR036890">
    <property type="entry name" value="HATPase_C_sf"/>
</dbReference>
<dbReference type="GO" id="GO:0000155">
    <property type="term" value="F:phosphorelay sensor kinase activity"/>
    <property type="evidence" value="ECO:0007669"/>
    <property type="project" value="InterPro"/>
</dbReference>
<dbReference type="InterPro" id="IPR005467">
    <property type="entry name" value="His_kinase_dom"/>
</dbReference>
<dbReference type="RefSeq" id="WP_119928355.1">
    <property type="nucleotide sequence ID" value="NZ_QZEY01000008.1"/>
</dbReference>
<dbReference type="InterPro" id="IPR004358">
    <property type="entry name" value="Sig_transdc_His_kin-like_C"/>
</dbReference>
<dbReference type="InterPro" id="IPR003660">
    <property type="entry name" value="HAMP_dom"/>
</dbReference>
<evidence type="ECO:0000256" key="9">
    <source>
        <dbReference type="ARBA" id="ARBA00023012"/>
    </source>
</evidence>
<reference evidence="13 14" key="1">
    <citation type="submission" date="2018-09" db="EMBL/GenBank/DDBJ databases">
        <title>YIM 75507 draft genome.</title>
        <authorList>
            <person name="Tang S."/>
            <person name="Feng Y."/>
        </authorList>
    </citation>
    <scope>NUCLEOTIDE SEQUENCE [LARGE SCALE GENOMIC DNA]</scope>
    <source>
        <strain evidence="13 14">YIM 75507</strain>
    </source>
</reference>
<gene>
    <name evidence="13" type="ORF">D5H75_21820</name>
</gene>
<keyword evidence="6" id="KW-0812">Transmembrane</keyword>
<keyword evidence="10" id="KW-0472">Membrane</keyword>
<accession>A0A3A4BI60</accession>
<dbReference type="SMART" id="SM00388">
    <property type="entry name" value="HisKA"/>
    <property type="match status" value="1"/>
</dbReference>
<dbReference type="GO" id="GO:0005886">
    <property type="term" value="C:plasma membrane"/>
    <property type="evidence" value="ECO:0007669"/>
    <property type="project" value="UniProtKB-SubCell"/>
</dbReference>
<comment type="caution">
    <text evidence="13">The sequence shown here is derived from an EMBL/GenBank/DDBJ whole genome shotgun (WGS) entry which is preliminary data.</text>
</comment>
<evidence type="ECO:0000256" key="4">
    <source>
        <dbReference type="ARBA" id="ARBA00022553"/>
    </source>
</evidence>
<dbReference type="EMBL" id="QZEY01000008">
    <property type="protein sequence ID" value="RJL30932.1"/>
    <property type="molecule type" value="Genomic_DNA"/>
</dbReference>
<dbReference type="AlphaFoldDB" id="A0A3A4BI60"/>
<evidence type="ECO:0000256" key="1">
    <source>
        <dbReference type="ARBA" id="ARBA00000085"/>
    </source>
</evidence>
<dbReference type="InterPro" id="IPR036097">
    <property type="entry name" value="HisK_dim/P_sf"/>
</dbReference>
<dbReference type="PROSITE" id="PS50109">
    <property type="entry name" value="HIS_KIN"/>
    <property type="match status" value="1"/>
</dbReference>
<evidence type="ECO:0000256" key="7">
    <source>
        <dbReference type="ARBA" id="ARBA00022777"/>
    </source>
</evidence>
<dbReference type="Proteomes" id="UP000265768">
    <property type="component" value="Unassembled WGS sequence"/>
</dbReference>
<protein>
    <recommendedName>
        <fullName evidence="3">histidine kinase</fullName>
        <ecNumber evidence="3">2.7.13.3</ecNumber>
    </recommendedName>
</protein>
<feature type="domain" description="HAMP" evidence="12">
    <location>
        <begin position="183"/>
        <end position="233"/>
    </location>
</feature>
<dbReference type="CDD" id="cd00075">
    <property type="entry name" value="HATPase"/>
    <property type="match status" value="1"/>
</dbReference>
<dbReference type="Gene3D" id="1.10.287.130">
    <property type="match status" value="1"/>
</dbReference>
<evidence type="ECO:0000259" key="12">
    <source>
        <dbReference type="PROSITE" id="PS50885"/>
    </source>
</evidence>
<evidence type="ECO:0000256" key="8">
    <source>
        <dbReference type="ARBA" id="ARBA00022989"/>
    </source>
</evidence>
<sequence>MTGRNGSSIRTRATLAAMAVTLAVSAAVAVGLTLARRDHEVREEIERQAAAARRLAFYLREGRFSAESLRDEGGLVQIVNDRGAVVAASSALAGSPALTRERPSDQDNRFDAERCDLTGRRGVCHVVVALRVHAPSGWATIYTLGPAPPAYAGPGWLAAAVAGVTALTALAGLLTSRLVGRPLRWLEAIRRELAEVSPADPGRRVPVPVHDEELAGLAETVNATLDRLQTGLEEQRRFTGDAAHDLQGSLTALRGHIRAAMAHDAGWERAGREMLDCVNHLDSVVGDMLVLSSLGAPGEREPVDLAALVEDEVRRLPRGIRVETDLTPGVVVEGDRGRLARALRDVLDNAVRHASALVTVTLRREGERAVLEVRDDGDGVPFRDRELIFTRFARLVPARERDAGGSGLGLPIAREVAVRHGGTLTAEDCDDGARFVLSLPLERPRSVDEPVA</sequence>
<dbReference type="CDD" id="cd00082">
    <property type="entry name" value="HisKA"/>
    <property type="match status" value="1"/>
</dbReference>
<evidence type="ECO:0000256" key="5">
    <source>
        <dbReference type="ARBA" id="ARBA00022679"/>
    </source>
</evidence>
<keyword evidence="14" id="KW-1185">Reference proteome</keyword>
<feature type="domain" description="Histidine kinase" evidence="11">
    <location>
        <begin position="241"/>
        <end position="443"/>
    </location>
</feature>
<dbReference type="SMART" id="SM00387">
    <property type="entry name" value="HATPase_c"/>
    <property type="match status" value="1"/>
</dbReference>
<evidence type="ECO:0000256" key="6">
    <source>
        <dbReference type="ARBA" id="ARBA00022692"/>
    </source>
</evidence>
<proteinExistence type="predicted"/>
<evidence type="ECO:0000256" key="10">
    <source>
        <dbReference type="ARBA" id="ARBA00023136"/>
    </source>
</evidence>